<dbReference type="EMBL" id="AWEZ01000052">
    <property type="protein sequence ID" value="ERL07747.1"/>
    <property type="molecule type" value="Genomic_DNA"/>
</dbReference>
<dbReference type="Proteomes" id="UP000016638">
    <property type="component" value="Unassembled WGS sequence"/>
</dbReference>
<dbReference type="AlphaFoldDB" id="U2UXD7"/>
<reference evidence="2 3" key="1">
    <citation type="submission" date="2013-08" db="EMBL/GenBank/DDBJ databases">
        <authorList>
            <person name="Durkin A.S."/>
            <person name="Haft D.R."/>
            <person name="McCorrison J."/>
            <person name="Torralba M."/>
            <person name="Gillis M."/>
            <person name="Haft D.H."/>
            <person name="Methe B."/>
            <person name="Sutton G."/>
            <person name="Nelson K.E."/>
        </authorList>
    </citation>
    <scope>NUCLEOTIDE SEQUENCE [LARGE SCALE GENOMIC DNA]</scope>
    <source>
        <strain evidence="2 3">F0195</strain>
    </source>
</reference>
<proteinExistence type="predicted"/>
<name>U2UXD7_9ACTN</name>
<dbReference type="PATRIC" id="fig|1125712.3.peg.1547"/>
<comment type="caution">
    <text evidence="2">The sequence shown here is derived from an EMBL/GenBank/DDBJ whole genome shotgun (WGS) entry which is preliminary data.</text>
</comment>
<feature type="region of interest" description="Disordered" evidence="1">
    <location>
        <begin position="99"/>
        <end position="122"/>
    </location>
</feature>
<protein>
    <submittedName>
        <fullName evidence="2">Uncharacterized protein</fullName>
    </submittedName>
</protein>
<keyword evidence="3" id="KW-1185">Reference proteome</keyword>
<gene>
    <name evidence="2" type="ORF">HMPREF1316_2698</name>
</gene>
<accession>U2UXD7</accession>
<organism evidence="2 3">
    <name type="scientific">Olsenella profusa F0195</name>
    <dbReference type="NCBI Taxonomy" id="1125712"/>
    <lineage>
        <taxon>Bacteria</taxon>
        <taxon>Bacillati</taxon>
        <taxon>Actinomycetota</taxon>
        <taxon>Coriobacteriia</taxon>
        <taxon>Coriobacteriales</taxon>
        <taxon>Atopobiaceae</taxon>
        <taxon>Olsenella</taxon>
    </lineage>
</organism>
<evidence type="ECO:0000313" key="2">
    <source>
        <dbReference type="EMBL" id="ERL07747.1"/>
    </source>
</evidence>
<evidence type="ECO:0000313" key="3">
    <source>
        <dbReference type="Proteomes" id="UP000016638"/>
    </source>
</evidence>
<evidence type="ECO:0000256" key="1">
    <source>
        <dbReference type="SAM" id="MobiDB-lite"/>
    </source>
</evidence>
<sequence>MLSHVRADMWQGVTAGLRGWPGLDQRPFDASDPASSLALVHHVISNSKAYALGTFHGLSRARLQGVCDEFSWRHCHRGPAPASALAADVAAAPHVPRAELEASFGPQPRVASPRARTGARVRQRERVEELLREAGPGDGLLGLLDDGFRERRE</sequence>